<dbReference type="Gene3D" id="1.10.10.10">
    <property type="entry name" value="Winged helix-like DNA-binding domain superfamily/Winged helix DNA-binding domain"/>
    <property type="match status" value="1"/>
</dbReference>
<dbReference type="Proteomes" id="UP000179807">
    <property type="component" value="Unassembled WGS sequence"/>
</dbReference>
<organism evidence="3 4">
    <name type="scientific">Tritrichomonas foetus</name>
    <dbReference type="NCBI Taxonomy" id="1144522"/>
    <lineage>
        <taxon>Eukaryota</taxon>
        <taxon>Metamonada</taxon>
        <taxon>Parabasalia</taxon>
        <taxon>Tritrichomonadida</taxon>
        <taxon>Tritrichomonadidae</taxon>
        <taxon>Tritrichomonas</taxon>
    </lineage>
</organism>
<evidence type="ECO:0000259" key="2">
    <source>
        <dbReference type="Pfam" id="PF02319"/>
    </source>
</evidence>
<comment type="subcellular location">
    <subcellularLocation>
        <location evidence="1">Nucleus</location>
    </subcellularLocation>
</comment>
<name>A0A1J4JS82_9EUKA</name>
<dbReference type="RefSeq" id="XP_068353516.1">
    <property type="nucleotide sequence ID" value="XM_068508797.1"/>
</dbReference>
<keyword evidence="1" id="KW-0805">Transcription regulation</keyword>
<comment type="similarity">
    <text evidence="1">Belongs to the E2F/DP family.</text>
</comment>
<dbReference type="GO" id="GO:0005667">
    <property type="term" value="C:transcription regulator complex"/>
    <property type="evidence" value="ECO:0007669"/>
    <property type="project" value="InterPro"/>
</dbReference>
<dbReference type="GO" id="GO:0006355">
    <property type="term" value="P:regulation of DNA-templated transcription"/>
    <property type="evidence" value="ECO:0007669"/>
    <property type="project" value="InterPro"/>
</dbReference>
<protein>
    <recommendedName>
        <fullName evidence="2">E2F/DP family winged-helix DNA-binding domain-containing protein</fullName>
    </recommendedName>
</protein>
<reference evidence="3" key="1">
    <citation type="submission" date="2016-10" db="EMBL/GenBank/DDBJ databases">
        <authorList>
            <person name="Benchimol M."/>
            <person name="Almeida L.G."/>
            <person name="Vasconcelos A.T."/>
            <person name="Perreira-Neves A."/>
            <person name="Rosa I.A."/>
            <person name="Tasca T."/>
            <person name="Bogo M.R."/>
            <person name="de Souza W."/>
        </authorList>
    </citation>
    <scope>NUCLEOTIDE SEQUENCE [LARGE SCALE GENOMIC DNA]</scope>
    <source>
        <strain evidence="3">K</strain>
    </source>
</reference>
<comment type="caution">
    <text evidence="3">The sequence shown here is derived from an EMBL/GenBank/DDBJ whole genome shotgun (WGS) entry which is preliminary data.</text>
</comment>
<keyword evidence="1" id="KW-0804">Transcription</keyword>
<dbReference type="GO" id="GO:0005634">
    <property type="term" value="C:nucleus"/>
    <property type="evidence" value="ECO:0007669"/>
    <property type="project" value="UniProtKB-SubCell"/>
</dbReference>
<dbReference type="VEuPathDB" id="TrichDB:TRFO_32967"/>
<gene>
    <name evidence="3" type="ORF">TRFO_32967</name>
</gene>
<feature type="domain" description="E2F/DP family winged-helix DNA-binding" evidence="2">
    <location>
        <begin position="129"/>
        <end position="176"/>
    </location>
</feature>
<evidence type="ECO:0000313" key="3">
    <source>
        <dbReference type="EMBL" id="OHT00380.1"/>
    </source>
</evidence>
<keyword evidence="1" id="KW-0539">Nucleus</keyword>
<sequence length="213" mass="24991">MQSFDYDESIMSISHLYSDDDTFNEYTGNFWNEIPVSQPRNEDPLFDIFPYAEESNFTEQPIFNEIPEYHVGNQQTFQETRNNLFNEKIPIDELKPHFIPFGLDKEQNSPDDELVSSKSTKTFNQHFIATHQIMYLFQRFNVLSMETCQQFCSIDSRRIYDIMNALECLRLIKKVPGGDKKTSNYQLVSDVKTDTPINISNLSYSLYNVNLNE</sequence>
<dbReference type="InterPro" id="IPR003316">
    <property type="entry name" value="E2F_WHTH_DNA-bd_dom"/>
</dbReference>
<dbReference type="SUPFAM" id="SSF46785">
    <property type="entry name" value="Winged helix' DNA-binding domain"/>
    <property type="match status" value="1"/>
</dbReference>
<proteinExistence type="inferred from homology"/>
<dbReference type="Pfam" id="PF02319">
    <property type="entry name" value="WHD_E2F_TDP"/>
    <property type="match status" value="1"/>
</dbReference>
<dbReference type="InterPro" id="IPR036390">
    <property type="entry name" value="WH_DNA-bd_sf"/>
</dbReference>
<evidence type="ECO:0000256" key="1">
    <source>
        <dbReference type="RuleBase" id="RU003796"/>
    </source>
</evidence>
<dbReference type="InterPro" id="IPR036388">
    <property type="entry name" value="WH-like_DNA-bd_sf"/>
</dbReference>
<keyword evidence="1" id="KW-0238">DNA-binding</keyword>
<dbReference type="GeneID" id="94843501"/>
<dbReference type="EMBL" id="MLAK01000958">
    <property type="protein sequence ID" value="OHT00380.1"/>
    <property type="molecule type" value="Genomic_DNA"/>
</dbReference>
<evidence type="ECO:0000313" key="4">
    <source>
        <dbReference type="Proteomes" id="UP000179807"/>
    </source>
</evidence>
<dbReference type="GO" id="GO:0003677">
    <property type="term" value="F:DNA binding"/>
    <property type="evidence" value="ECO:0007669"/>
    <property type="project" value="UniProtKB-KW"/>
</dbReference>
<dbReference type="AlphaFoldDB" id="A0A1J4JS82"/>
<keyword evidence="4" id="KW-1185">Reference proteome</keyword>
<accession>A0A1J4JS82</accession>